<evidence type="ECO:0000256" key="6">
    <source>
        <dbReference type="ARBA" id="ARBA00022741"/>
    </source>
</evidence>
<name>A0A841RC54_9SPIO</name>
<comment type="caution">
    <text evidence="12">The sequence shown here is derived from an EMBL/GenBank/DDBJ whole genome shotgun (WGS) entry which is preliminary data.</text>
</comment>
<dbReference type="InterPro" id="IPR036888">
    <property type="entry name" value="DNA_integrity_DisA_N_sf"/>
</dbReference>
<dbReference type="GO" id="GO:0106408">
    <property type="term" value="F:diadenylate cyclase activity"/>
    <property type="evidence" value="ECO:0007669"/>
    <property type="project" value="UniProtKB-EC"/>
</dbReference>
<keyword evidence="5 10" id="KW-0548">Nucleotidyltransferase</keyword>
<keyword evidence="8 10" id="KW-1133">Transmembrane helix</keyword>
<comment type="similarity">
    <text evidence="10">Belongs to the adenylate cyclase family. DacA/CdaA subfamily.</text>
</comment>
<evidence type="ECO:0000256" key="7">
    <source>
        <dbReference type="ARBA" id="ARBA00022840"/>
    </source>
</evidence>
<dbReference type="Pfam" id="PF19293">
    <property type="entry name" value="CdaA_N"/>
    <property type="match status" value="1"/>
</dbReference>
<feature type="transmembrane region" description="Helical" evidence="10">
    <location>
        <begin position="13"/>
        <end position="30"/>
    </location>
</feature>
<accession>A0A841RC54</accession>
<evidence type="ECO:0000256" key="2">
    <source>
        <dbReference type="ARBA" id="ARBA00022475"/>
    </source>
</evidence>
<dbReference type="InterPro" id="IPR045585">
    <property type="entry name" value="CdaA_N"/>
</dbReference>
<evidence type="ECO:0000256" key="4">
    <source>
        <dbReference type="ARBA" id="ARBA00022692"/>
    </source>
</evidence>
<dbReference type="PANTHER" id="PTHR34185:SF1">
    <property type="entry name" value="DIADENYLATE CYCLASE"/>
    <property type="match status" value="1"/>
</dbReference>
<dbReference type="InterPro" id="IPR014046">
    <property type="entry name" value="C-di-AMP_synthase"/>
</dbReference>
<dbReference type="GO" id="GO:0005524">
    <property type="term" value="F:ATP binding"/>
    <property type="evidence" value="ECO:0007669"/>
    <property type="project" value="UniProtKB-UniRule"/>
</dbReference>
<evidence type="ECO:0000313" key="13">
    <source>
        <dbReference type="Proteomes" id="UP000587760"/>
    </source>
</evidence>
<dbReference type="Proteomes" id="UP000587760">
    <property type="component" value="Unassembled WGS sequence"/>
</dbReference>
<reference evidence="12 13" key="1">
    <citation type="submission" date="2020-08" db="EMBL/GenBank/DDBJ databases">
        <title>Genomic Encyclopedia of Type Strains, Phase IV (KMG-IV): sequencing the most valuable type-strain genomes for metagenomic binning, comparative biology and taxonomic classification.</title>
        <authorList>
            <person name="Goeker M."/>
        </authorList>
    </citation>
    <scope>NUCLEOTIDE SEQUENCE [LARGE SCALE GENOMIC DNA]</scope>
    <source>
        <strain evidence="12 13">DSM 2461</strain>
    </source>
</reference>
<feature type="transmembrane region" description="Helical" evidence="10">
    <location>
        <begin position="42"/>
        <end position="59"/>
    </location>
</feature>
<dbReference type="SUPFAM" id="SSF143597">
    <property type="entry name" value="YojJ-like"/>
    <property type="match status" value="1"/>
</dbReference>
<dbReference type="PROSITE" id="PS51794">
    <property type="entry name" value="DAC"/>
    <property type="match status" value="1"/>
</dbReference>
<dbReference type="Gene3D" id="3.40.1700.10">
    <property type="entry name" value="DNA integrity scanning protein, DisA, N-terminal domain"/>
    <property type="match status" value="1"/>
</dbReference>
<dbReference type="HAMAP" id="MF_01499">
    <property type="entry name" value="DacA"/>
    <property type="match status" value="1"/>
</dbReference>
<evidence type="ECO:0000256" key="8">
    <source>
        <dbReference type="ARBA" id="ARBA00022989"/>
    </source>
</evidence>
<keyword evidence="4 10" id="KW-0812">Transmembrane</keyword>
<dbReference type="NCBIfam" id="TIGR00159">
    <property type="entry name" value="diadenylate cyclase CdaA"/>
    <property type="match status" value="1"/>
</dbReference>
<evidence type="ECO:0000259" key="11">
    <source>
        <dbReference type="PROSITE" id="PS51794"/>
    </source>
</evidence>
<evidence type="ECO:0000313" key="12">
    <source>
        <dbReference type="EMBL" id="MBB6480807.1"/>
    </source>
</evidence>
<keyword evidence="2 10" id="KW-1003">Cell membrane</keyword>
<dbReference type="EMBL" id="JACHGJ010000004">
    <property type="protein sequence ID" value="MBB6480807.1"/>
    <property type="molecule type" value="Genomic_DNA"/>
</dbReference>
<keyword evidence="3 10" id="KW-0808">Transferase</keyword>
<dbReference type="GO" id="GO:0006171">
    <property type="term" value="P:cAMP biosynthetic process"/>
    <property type="evidence" value="ECO:0007669"/>
    <property type="project" value="InterPro"/>
</dbReference>
<proteinExistence type="inferred from homology"/>
<comment type="subunit">
    <text evidence="10">Probably a homodimer.</text>
</comment>
<organism evidence="12 13">
    <name type="scientific">Spirochaeta isovalerica</name>
    <dbReference type="NCBI Taxonomy" id="150"/>
    <lineage>
        <taxon>Bacteria</taxon>
        <taxon>Pseudomonadati</taxon>
        <taxon>Spirochaetota</taxon>
        <taxon>Spirochaetia</taxon>
        <taxon>Spirochaetales</taxon>
        <taxon>Spirochaetaceae</taxon>
        <taxon>Spirochaeta</taxon>
    </lineage>
</organism>
<comment type="caution">
    <text evidence="10">Lacks conserved residue(s) required for the propagation of feature annotation.</text>
</comment>
<feature type="domain" description="DAC" evidence="11">
    <location>
        <begin position="84"/>
        <end position="240"/>
    </location>
</feature>
<keyword evidence="6 10" id="KW-0547">Nucleotide-binding</keyword>
<dbReference type="AlphaFoldDB" id="A0A841RC54"/>
<dbReference type="Pfam" id="PF02457">
    <property type="entry name" value="DAC"/>
    <property type="match status" value="1"/>
</dbReference>
<dbReference type="InterPro" id="IPR050338">
    <property type="entry name" value="DisA"/>
</dbReference>
<evidence type="ECO:0000256" key="9">
    <source>
        <dbReference type="ARBA" id="ARBA00023136"/>
    </source>
</evidence>
<dbReference type="RefSeq" id="WP_184747066.1">
    <property type="nucleotide sequence ID" value="NZ_JACHGJ010000004.1"/>
</dbReference>
<dbReference type="InterPro" id="IPR034701">
    <property type="entry name" value="CdaA"/>
</dbReference>
<evidence type="ECO:0000256" key="10">
    <source>
        <dbReference type="HAMAP-Rule" id="MF_01499"/>
    </source>
</evidence>
<keyword evidence="7 10" id="KW-0067">ATP-binding</keyword>
<comment type="function">
    <text evidence="10">Catalyzes the condensation of 2 ATP molecules into cyclic di-AMP (c-di-AMP), a second messenger used to regulate differing processes in different bacteria.</text>
</comment>
<sequence>MNWFTDISVIREIIRPLLDILLLAVIIYKTYSILEETRAIQLIKGAVIILLIYAVAYFLQLNTMLWILQMLAPGIVIGLAIVFQPELRKIFTSIGQGDLFTLQSRSKPFLVESVLNAVEILSKMKRGALIIFSRKVGLKHIADTGTKINGDLTTNLITSIFSHDTALHDGAVIIAGGKIVAAGCFLPLANEPDLQKSLGTRHRAGLGMASESDAVVLILSEETGAKSLAYDGTIYYDLETDDIRRELKKLLQFSDEIKEEQTV</sequence>
<keyword evidence="9 10" id="KW-0472">Membrane</keyword>
<feature type="transmembrane region" description="Helical" evidence="10">
    <location>
        <begin position="65"/>
        <end position="83"/>
    </location>
</feature>
<evidence type="ECO:0000256" key="5">
    <source>
        <dbReference type="ARBA" id="ARBA00022695"/>
    </source>
</evidence>
<gene>
    <name evidence="10" type="primary">dacA</name>
    <name evidence="12" type="ORF">HNR50_002480</name>
</gene>
<protein>
    <recommendedName>
        <fullName evidence="10">Diadenylate cyclase</fullName>
        <shortName evidence="10">DAC</shortName>
        <ecNumber evidence="10">2.7.7.85</ecNumber>
    </recommendedName>
    <alternativeName>
        <fullName evidence="10">Cyclic-di-AMP synthase</fullName>
        <shortName evidence="10">c-di-AMP synthase</shortName>
    </alternativeName>
</protein>
<dbReference type="EC" id="2.7.7.85" evidence="10"/>
<evidence type="ECO:0000256" key="1">
    <source>
        <dbReference type="ARBA" id="ARBA00000877"/>
    </source>
</evidence>
<dbReference type="PIRSF" id="PIRSF004793">
    <property type="entry name" value="UCP004793"/>
    <property type="match status" value="1"/>
</dbReference>
<comment type="catalytic activity">
    <reaction evidence="1 10">
        <text>2 ATP = 3',3'-c-di-AMP + 2 diphosphate</text>
        <dbReference type="Rhea" id="RHEA:35655"/>
        <dbReference type="ChEBI" id="CHEBI:30616"/>
        <dbReference type="ChEBI" id="CHEBI:33019"/>
        <dbReference type="ChEBI" id="CHEBI:71500"/>
        <dbReference type="EC" id="2.7.7.85"/>
    </reaction>
</comment>
<dbReference type="GO" id="GO:0004016">
    <property type="term" value="F:adenylate cyclase activity"/>
    <property type="evidence" value="ECO:0007669"/>
    <property type="project" value="UniProtKB-UniRule"/>
</dbReference>
<dbReference type="InterPro" id="IPR003390">
    <property type="entry name" value="DNA_integrity_scan_DisA_N"/>
</dbReference>
<evidence type="ECO:0000256" key="3">
    <source>
        <dbReference type="ARBA" id="ARBA00022679"/>
    </source>
</evidence>
<dbReference type="PANTHER" id="PTHR34185">
    <property type="entry name" value="DIADENYLATE CYCLASE"/>
    <property type="match status" value="1"/>
</dbReference>
<keyword evidence="13" id="KW-1185">Reference proteome</keyword>